<keyword evidence="3" id="KW-0472">Membrane</keyword>
<dbReference type="Pfam" id="PF04072">
    <property type="entry name" value="LCM"/>
    <property type="match status" value="1"/>
</dbReference>
<sequence length="383" mass="42236">MSFLGLQRMVVAAATALHFVECIAIIIVALIGPRIIPETISRKEKNKISTTAYVTGQTWQSRGLSDLPFFRPVNLLVYWAIQFPVWLVEHYLLGGPSTIDQFIGRHTAIDEVVREEIESGRVSVILELASGVSGRGIRYARKFPNVTYIETDLPDIAAHKEELISRIPGPRPSNHHIFALDALGKSESHAAGGSTTAPSVPHLLGTELSDLLSRTGNTRGGILILAEGLIQYMTDEEARGFFGTLVQYLSRRGRRGVFVTDCWSTMHYVFAHPEVEFKAVSKLFQYGGPMGAVKAISGKPTSKHDNIAKEMKESGFTDVKVHIANDLIQERRLYERYPEQRKFLGIIPLTTVGMSGATGWSTLWINVVVGVVEPKTDTLPPAA</sequence>
<dbReference type="SUPFAM" id="SSF53335">
    <property type="entry name" value="S-adenosyl-L-methionine-dependent methyltransferases"/>
    <property type="match status" value="1"/>
</dbReference>
<evidence type="ECO:0000313" key="5">
    <source>
        <dbReference type="Proteomes" id="UP000070544"/>
    </source>
</evidence>
<dbReference type="GO" id="GO:0008168">
    <property type="term" value="F:methyltransferase activity"/>
    <property type="evidence" value="ECO:0007669"/>
    <property type="project" value="UniProtKB-KW"/>
</dbReference>
<keyword evidence="2" id="KW-0808">Transferase</keyword>
<accession>A0A139A6Z5</accession>
<keyword evidence="5" id="KW-1185">Reference proteome</keyword>
<dbReference type="Gene3D" id="3.40.50.150">
    <property type="entry name" value="Vaccinia Virus protein VP39"/>
    <property type="match status" value="1"/>
</dbReference>
<evidence type="ECO:0000256" key="3">
    <source>
        <dbReference type="SAM" id="Phobius"/>
    </source>
</evidence>
<evidence type="ECO:0000256" key="1">
    <source>
        <dbReference type="ARBA" id="ARBA00022603"/>
    </source>
</evidence>
<dbReference type="AlphaFoldDB" id="A0A139A6Z5"/>
<evidence type="ECO:0008006" key="6">
    <source>
        <dbReference type="Google" id="ProtNLM"/>
    </source>
</evidence>
<protein>
    <recommendedName>
        <fullName evidence="6">S-adenosyl-L-methionine-dependent methyltransferase</fullName>
    </recommendedName>
</protein>
<keyword evidence="3" id="KW-1133">Transmembrane helix</keyword>
<dbReference type="Proteomes" id="UP000070544">
    <property type="component" value="Unassembled WGS sequence"/>
</dbReference>
<reference evidence="4 5" key="1">
    <citation type="journal article" date="2015" name="Genome Biol. Evol.">
        <title>Phylogenomic analyses indicate that early fungi evolved digesting cell walls of algal ancestors of land plants.</title>
        <authorList>
            <person name="Chang Y."/>
            <person name="Wang S."/>
            <person name="Sekimoto S."/>
            <person name="Aerts A.L."/>
            <person name="Choi C."/>
            <person name="Clum A."/>
            <person name="LaButti K.M."/>
            <person name="Lindquist E.A."/>
            <person name="Yee Ngan C."/>
            <person name="Ohm R.A."/>
            <person name="Salamov A.A."/>
            <person name="Grigoriev I.V."/>
            <person name="Spatafora J.W."/>
            <person name="Berbee M.L."/>
        </authorList>
    </citation>
    <scope>NUCLEOTIDE SEQUENCE [LARGE SCALE GENOMIC DNA]</scope>
    <source>
        <strain evidence="4 5">JEL478</strain>
    </source>
</reference>
<organism evidence="4 5">
    <name type="scientific">Gonapodya prolifera (strain JEL478)</name>
    <name type="common">Monoblepharis prolifera</name>
    <dbReference type="NCBI Taxonomy" id="1344416"/>
    <lineage>
        <taxon>Eukaryota</taxon>
        <taxon>Fungi</taxon>
        <taxon>Fungi incertae sedis</taxon>
        <taxon>Chytridiomycota</taxon>
        <taxon>Chytridiomycota incertae sedis</taxon>
        <taxon>Monoblepharidomycetes</taxon>
        <taxon>Monoblepharidales</taxon>
        <taxon>Gonapodyaceae</taxon>
        <taxon>Gonapodya</taxon>
    </lineage>
</organism>
<feature type="transmembrane region" description="Helical" evidence="3">
    <location>
        <begin position="12"/>
        <end position="36"/>
    </location>
</feature>
<proteinExistence type="predicted"/>
<keyword evidence="1" id="KW-0489">Methyltransferase</keyword>
<name>A0A139A6Z5_GONPJ</name>
<dbReference type="OrthoDB" id="203237at2759"/>
<gene>
    <name evidence="4" type="ORF">M427DRAFT_137119</name>
</gene>
<dbReference type="EMBL" id="KQ965786">
    <property type="protein sequence ID" value="KXS12592.1"/>
    <property type="molecule type" value="Genomic_DNA"/>
</dbReference>
<dbReference type="InterPro" id="IPR029063">
    <property type="entry name" value="SAM-dependent_MTases_sf"/>
</dbReference>
<dbReference type="InterPro" id="IPR007213">
    <property type="entry name" value="Ppm1/Ppm2/Tcmp"/>
</dbReference>
<evidence type="ECO:0000256" key="2">
    <source>
        <dbReference type="ARBA" id="ARBA00022679"/>
    </source>
</evidence>
<evidence type="ECO:0000313" key="4">
    <source>
        <dbReference type="EMBL" id="KXS12592.1"/>
    </source>
</evidence>
<dbReference type="GO" id="GO:0032259">
    <property type="term" value="P:methylation"/>
    <property type="evidence" value="ECO:0007669"/>
    <property type="project" value="UniProtKB-KW"/>
</dbReference>
<keyword evidence="3" id="KW-0812">Transmembrane</keyword>